<protein>
    <submittedName>
        <fullName evidence="1">Uncharacterized protein</fullName>
    </submittedName>
</protein>
<evidence type="ECO:0000313" key="1">
    <source>
        <dbReference type="EMBL" id="WPX09265.1"/>
    </source>
</evidence>
<dbReference type="EMBL" id="CP139957">
    <property type="protein sequence ID" value="WPX09265.1"/>
    <property type="molecule type" value="Genomic_DNA"/>
</dbReference>
<dbReference type="Proteomes" id="UP001322744">
    <property type="component" value="Chromosome"/>
</dbReference>
<evidence type="ECO:0000313" key="2">
    <source>
        <dbReference type="Proteomes" id="UP001322744"/>
    </source>
</evidence>
<accession>A0ABZ0U0R8</accession>
<sequence>MSRVEAYILKDKIGASIIAVTNLQDTVFINVYNEQKSKVNPTFLVVRGYTQENEPCYVSSMNVTSLSKGENELHIRTDTPSNLTYIEAYLEYATIKSTRVVDWAYDNIERRVYVTATYYEPYFEDVLKKKGIIDINQMFDRYLYLQLIGYDINDNKVALSSRNMVFNVRKLINTEGYAIDTCVVQINSPNSVVPKKWVVKCFTYEKLKTFENKTVTSCVLDWYLDNKGNLYIVIMNNAEKSGMDYLIIREYDKNNKMVFLSSRNVRLKPQAIDTFIISGIPAYLKNIQVKIIQNKSMPSFVVDWCLDKQGNLYIVGINNSERDDNLWVKIEGYDQKGQKIWLGSRNFRVRKGTIDTCVVNNIPAYVKKVNVLVLPEQDGVKIQEKLFDRDRKKLYIIITNFGNSKNIKIQINGFDANGKFVYKTMYNAIVKSNIVGAHMINISNNKVEQVEIKVLK</sequence>
<proteinExistence type="predicted"/>
<gene>
    <name evidence="1" type="ORF">SOJ16_000459</name>
</gene>
<reference evidence="1 2" key="1">
    <citation type="submission" date="2023-12" db="EMBL/GenBank/DDBJ databases">
        <authorList>
            <person name="Manesh M.J.H."/>
            <person name="Bing R.G."/>
            <person name="Willard D.J."/>
            <person name="Kelly R.M."/>
        </authorList>
    </citation>
    <scope>NUCLEOTIDE SEQUENCE [LARGE SCALE GENOMIC DNA]</scope>
    <source>
        <strain evidence="1 2">DSM 8977</strain>
    </source>
</reference>
<keyword evidence="2" id="KW-1185">Reference proteome</keyword>
<dbReference type="RefSeq" id="WP_322141252.1">
    <property type="nucleotide sequence ID" value="NZ_CP139957.1"/>
</dbReference>
<organism evidence="1 2">
    <name type="scientific">Anaerocellum danielii</name>
    <dbReference type="NCBI Taxonomy" id="1387557"/>
    <lineage>
        <taxon>Bacteria</taxon>
        <taxon>Bacillati</taxon>
        <taxon>Bacillota</taxon>
        <taxon>Bacillota incertae sedis</taxon>
        <taxon>Caldicellulosiruptorales</taxon>
        <taxon>Caldicellulosiruptoraceae</taxon>
        <taxon>Anaerocellum</taxon>
    </lineage>
</organism>
<name>A0ABZ0U0R8_9FIRM</name>